<dbReference type="PANTHER" id="PTHR15505">
    <property type="entry name" value="RIIA DOMAIN-CONTAINING PROTEIN 1"/>
    <property type="match status" value="1"/>
</dbReference>
<evidence type="ECO:0000259" key="2">
    <source>
        <dbReference type="Pfam" id="PF21772"/>
    </source>
</evidence>
<protein>
    <recommendedName>
        <fullName evidence="2">Ciliogenesis-associated TTC17-interacting protein N-terminal domain-containing protein</fullName>
    </recommendedName>
</protein>
<feature type="compositionally biased region" description="Basic and acidic residues" evidence="1">
    <location>
        <begin position="9"/>
        <end position="27"/>
    </location>
</feature>
<dbReference type="InterPro" id="IPR048777">
    <property type="entry name" value="CATIP_N"/>
</dbReference>
<dbReference type="AlphaFoldDB" id="A0A0L8FH44"/>
<dbReference type="OrthoDB" id="6334211at2759"/>
<dbReference type="STRING" id="37653.A0A0L8FH44"/>
<dbReference type="PANTHER" id="PTHR15505:SF4">
    <property type="entry name" value="RIIA DOMAIN-CONTAINING PROTEIN 1"/>
    <property type="match status" value="1"/>
</dbReference>
<proteinExistence type="predicted"/>
<dbReference type="Pfam" id="PF21772">
    <property type="entry name" value="CATIP_N"/>
    <property type="match status" value="1"/>
</dbReference>
<feature type="domain" description="Ciliogenesis-associated TTC17-interacting protein N-terminal" evidence="2">
    <location>
        <begin position="160"/>
        <end position="385"/>
    </location>
</feature>
<sequence>MSASSQDEEGNKELLSEHDEEKEDKVDGSPTEVTEGAIQPEEEENGLVTAEEAPETDVVVKKSAEDVATEEDTEETTESSTDGDIKRTSVDIVQKSTEDVTEKTKEEKVVDKPEGFVVESPKDVGQKTDEKGNGLFPRELLLSSATVTPEIEDIPQASSEAMKFFSSITEKDLQRMVFNDSLVTTSDEGDLGEFLISIEKCTFQEEECFSISAKSVGSIEGILCGTSLVAYVDMKLQTIEQRHHEYVELNNCPLDRKTLITQKNGLYMFTKTISEGETTHQVQKAWNIKDLPILMLEGANTLFLRLLITKGTVLKDFLVPTLDSDGCLCNSKYKNLEMKNILINKEDVTAFGLQRTVYSKMDSPISWKYHFMDDGHLLSRTQLDSHVRMRVTTLPIRILSHSEFLQLDALPNANHSESVVDAFTCHRCEGQSGGTGNDHARMLFFTCHQHRRQ</sequence>
<evidence type="ECO:0000313" key="3">
    <source>
        <dbReference type="EMBL" id="KOF63013.1"/>
    </source>
</evidence>
<evidence type="ECO:0000256" key="1">
    <source>
        <dbReference type="SAM" id="MobiDB-lite"/>
    </source>
</evidence>
<dbReference type="EMBL" id="KQ431852">
    <property type="protein sequence ID" value="KOF63013.1"/>
    <property type="molecule type" value="Genomic_DNA"/>
</dbReference>
<organism evidence="3">
    <name type="scientific">Octopus bimaculoides</name>
    <name type="common">California two-spotted octopus</name>
    <dbReference type="NCBI Taxonomy" id="37653"/>
    <lineage>
        <taxon>Eukaryota</taxon>
        <taxon>Metazoa</taxon>
        <taxon>Spiralia</taxon>
        <taxon>Lophotrochozoa</taxon>
        <taxon>Mollusca</taxon>
        <taxon>Cephalopoda</taxon>
        <taxon>Coleoidea</taxon>
        <taxon>Octopodiformes</taxon>
        <taxon>Octopoda</taxon>
        <taxon>Incirrata</taxon>
        <taxon>Octopodidae</taxon>
        <taxon>Octopus</taxon>
    </lineage>
</organism>
<feature type="compositionally biased region" description="Acidic residues" evidence="1">
    <location>
        <begin position="67"/>
        <end position="77"/>
    </location>
</feature>
<feature type="region of interest" description="Disordered" evidence="1">
    <location>
        <begin position="1"/>
        <end position="90"/>
    </location>
</feature>
<name>A0A0L8FH44_OCTBM</name>
<gene>
    <name evidence="3" type="ORF">OCBIM_22020770mg</name>
</gene>
<reference evidence="3" key="1">
    <citation type="submission" date="2015-07" db="EMBL/GenBank/DDBJ databases">
        <title>MeaNS - Measles Nucleotide Surveillance Program.</title>
        <authorList>
            <person name="Tran T."/>
            <person name="Druce J."/>
        </authorList>
    </citation>
    <scope>NUCLEOTIDE SEQUENCE</scope>
    <source>
        <strain evidence="3">UCB-OBI-ISO-001</strain>
        <tissue evidence="3">Gonad</tissue>
    </source>
</reference>
<accession>A0A0L8FH44</accession>